<evidence type="ECO:0000313" key="8">
    <source>
        <dbReference type="EMBL" id="JAV03605.1"/>
    </source>
</evidence>
<reference evidence="8" key="1">
    <citation type="submission" date="2016-12" db="EMBL/GenBank/DDBJ databases">
        <title>An insight into the sialome and mialome of the sand fly, Nyssomyia neivai.</title>
        <authorList>
            <person name="Sebastian V."/>
            <person name="Goulart T.M."/>
            <person name="Oliveira W."/>
            <person name="Calvo E."/>
            <person name="Oliveira L.F."/>
            <person name="Pinto M.C."/>
            <person name="Rosselino A.M."/>
            <person name="Ribeiro J.M."/>
        </authorList>
    </citation>
    <scope>NUCLEOTIDE SEQUENCE</scope>
</reference>
<dbReference type="Pfam" id="PF14638">
    <property type="entry name" value="FNIP_C"/>
    <property type="match status" value="1"/>
</dbReference>
<organism evidence="8">
    <name type="scientific">Nyssomyia neivai</name>
    <dbReference type="NCBI Taxonomy" id="330878"/>
    <lineage>
        <taxon>Eukaryota</taxon>
        <taxon>Metazoa</taxon>
        <taxon>Ecdysozoa</taxon>
        <taxon>Arthropoda</taxon>
        <taxon>Hexapoda</taxon>
        <taxon>Insecta</taxon>
        <taxon>Pterygota</taxon>
        <taxon>Neoptera</taxon>
        <taxon>Endopterygota</taxon>
        <taxon>Diptera</taxon>
        <taxon>Nematocera</taxon>
        <taxon>Psychodoidea</taxon>
        <taxon>Psychodidae</taxon>
        <taxon>Nyssomyia</taxon>
    </lineage>
</organism>
<dbReference type="AlphaFoldDB" id="A0A1L8DB48"/>
<dbReference type="InterPro" id="IPR028085">
    <property type="entry name" value="FNIP_mid_dom"/>
</dbReference>
<protein>
    <recommendedName>
        <fullName evidence="7">UDENN FNIP1/2-type domain-containing protein</fullName>
    </recommendedName>
</protein>
<sequence>MALFNKLFSKRKHVPTIPSPRNVSSDFPFSADQVRVLLFRECETPRLLFDSDSIQHVEKTARTTCHQGTPGRKLGGVPPNGNIVEISDGIIYKKKDQGSDCGSLAEMIFGTVAMAFRGTSLKIHWLQSPPRILCSQVFFTPLQLSNYLSAEHSDSGDTSSMNSVSLSFSLCVDSASDKSNRISTPLDVPINPEDNRLNGTYSACDSGYSGTDPWNISVSSYCPMSSTRSSFGSMYSDQELASLRKLSIDSSIVDGGYVNGKSSDGSLQRRILRNISTSFENRQSMSDFIGYIGENYTTIGCPGSDGSSLGRLRRNSETVEFRSKPEMVRRKTTSGDGIAAHIPHHLQRQSTRKVKLGLAVCIKLTDSVENDMRTFCSEHIVLFESMLCRLRATAETAYSNRQNFFQTMFRAWHTTSQWIGDLFTAPRLIDPVWLTLSSGNTDKPSKLAHFFMDELCSLLTNADTKDTNFSFISTLLTAILTHHLGWVGTVAPLSLPLASSADVVKTQERAKMSEISKKHPYNALWAQLGDLFGAIGDPPKISRTIVSGNCAHMVDKVLNVLTYFIRCGEIQRDMCEPMKVKYTVDGVMENLECHTVSARELDGERDAWRRYEVLRSESVRSVVENKPKGGLARTMTHVKDLSGLPAQESVGAINHKMQYIERKNVMNDIPNVLVYRDSRFVRQELRIGNHLMDTGIEMNTKFKNDVRTYQVKNAQQIKFLMTDGYDEKLAPVDEIEEQVEVQSLGAIRKTSMSFSEIEQGVEIGEDTIEEQRRLYASDKLTTCKSLSDLITENSFGQSGRLLWGIEPIKETLTIEEIKHRDTKAASVVFVLGDNEELVGLKEKVPKKKACNHKYKKHSGVKFNFEQYPQIAKTYMQNKNLDITDANFEKLIKMRDVKLMACEAGTSSMGSLTEDECDCCSGGSATFLQTPSNASELEFSSEENNYNTPPTTAHGSRKGKVQEDAVKVISIPMAQSLACGTKFTENSPMKISHSGFIPSLMTGITDHYIPDMVLQGTLAHAQDFEGHLKADLTLAAHCATLEQLPTENVAIVANTEKWRVSVLSSHTAPGLGGTEQPIVMSPLVASMLETVQAMWRAGASPYQCMSFMESKLQEIFMHSETLAAFLLATDFCSMSSVTKALNLSADDVPLLMSIATVHSPQVAKKYGVSIRQ</sequence>
<evidence type="ECO:0000256" key="1">
    <source>
        <dbReference type="ARBA" id="ARBA00004496"/>
    </source>
</evidence>
<evidence type="ECO:0000256" key="5">
    <source>
        <dbReference type="ARBA" id="ARBA00023136"/>
    </source>
</evidence>
<dbReference type="PANTHER" id="PTHR21634:SF9">
    <property type="entry name" value="RE13835P"/>
    <property type="match status" value="1"/>
</dbReference>
<feature type="domain" description="UDENN FNIP1/2-type" evidence="7">
    <location>
        <begin position="29"/>
        <end position="1157"/>
    </location>
</feature>
<evidence type="ECO:0000256" key="2">
    <source>
        <dbReference type="ARBA" id="ARBA00004656"/>
    </source>
</evidence>
<dbReference type="PRINTS" id="PR02073">
    <property type="entry name" value="FOLLICULNIP1"/>
</dbReference>
<evidence type="ECO:0000259" key="7">
    <source>
        <dbReference type="PROSITE" id="PS51836"/>
    </source>
</evidence>
<dbReference type="GO" id="GO:0042030">
    <property type="term" value="F:ATPase inhibitor activity"/>
    <property type="evidence" value="ECO:0007669"/>
    <property type="project" value="TreeGrafter"/>
</dbReference>
<keyword evidence="5" id="KW-0472">Membrane</keyword>
<proteinExistence type="inferred from homology"/>
<comment type="similarity">
    <text evidence="3">Belongs to the FNIP family.</text>
</comment>
<dbReference type="InterPro" id="IPR037545">
    <property type="entry name" value="DENN_FNIP1/2"/>
</dbReference>
<comment type="subcellular location">
    <subcellularLocation>
        <location evidence="1">Cytoplasm</location>
    </subcellularLocation>
    <subcellularLocation>
        <location evidence="2">Lysosome membrane</location>
    </subcellularLocation>
</comment>
<name>A0A1L8DB48_9DIPT</name>
<dbReference type="InterPro" id="IPR028084">
    <property type="entry name" value="FNIP_N_dom"/>
</dbReference>
<evidence type="ECO:0000256" key="3">
    <source>
        <dbReference type="ARBA" id="ARBA00007541"/>
    </source>
</evidence>
<dbReference type="GO" id="GO:0005765">
    <property type="term" value="C:lysosomal membrane"/>
    <property type="evidence" value="ECO:0007669"/>
    <property type="project" value="UniProtKB-SubCell"/>
</dbReference>
<dbReference type="EMBL" id="GFDF01010479">
    <property type="protein sequence ID" value="JAV03605.1"/>
    <property type="molecule type" value="Transcribed_RNA"/>
</dbReference>
<dbReference type="Pfam" id="PF14636">
    <property type="entry name" value="FNIP_N"/>
    <property type="match status" value="1"/>
</dbReference>
<dbReference type="InterPro" id="IPR028086">
    <property type="entry name" value="FNIP_C_dom"/>
</dbReference>
<accession>A0A1L8DB48</accession>
<keyword evidence="6" id="KW-0458">Lysosome</keyword>
<dbReference type="PROSITE" id="PS51836">
    <property type="entry name" value="DENN_FNIP12"/>
    <property type="match status" value="1"/>
</dbReference>
<dbReference type="PANTHER" id="PTHR21634">
    <property type="entry name" value="RE13835P"/>
    <property type="match status" value="1"/>
</dbReference>
<keyword evidence="4" id="KW-0963">Cytoplasm</keyword>
<dbReference type="Pfam" id="PF14637">
    <property type="entry name" value="FNIP_M"/>
    <property type="match status" value="1"/>
</dbReference>
<dbReference type="GO" id="GO:0051087">
    <property type="term" value="F:protein-folding chaperone binding"/>
    <property type="evidence" value="ECO:0007669"/>
    <property type="project" value="TreeGrafter"/>
</dbReference>
<evidence type="ECO:0000256" key="4">
    <source>
        <dbReference type="ARBA" id="ARBA00022490"/>
    </source>
</evidence>
<dbReference type="InterPro" id="IPR026156">
    <property type="entry name" value="FNIP_fam"/>
</dbReference>
<evidence type="ECO:0000256" key="6">
    <source>
        <dbReference type="ARBA" id="ARBA00023228"/>
    </source>
</evidence>